<evidence type="ECO:0000313" key="4">
    <source>
        <dbReference type="Proteomes" id="UP001165541"/>
    </source>
</evidence>
<accession>A0ABT0YTX1</accession>
<comment type="caution">
    <text evidence="3">The sequence shown here is derived from an EMBL/GenBank/DDBJ whole genome shotgun (WGS) entry which is preliminary data.</text>
</comment>
<protein>
    <submittedName>
        <fullName evidence="3">Porin</fullName>
    </submittedName>
</protein>
<dbReference type="InterPro" id="IPR023614">
    <property type="entry name" value="Porin_dom_sf"/>
</dbReference>
<feature type="signal peptide" evidence="1">
    <location>
        <begin position="1"/>
        <end position="25"/>
    </location>
</feature>
<dbReference type="Gene3D" id="2.40.160.10">
    <property type="entry name" value="Porin"/>
    <property type="match status" value="1"/>
</dbReference>
<evidence type="ECO:0000256" key="1">
    <source>
        <dbReference type="SAM" id="SignalP"/>
    </source>
</evidence>
<evidence type="ECO:0000259" key="2">
    <source>
        <dbReference type="Pfam" id="PF13609"/>
    </source>
</evidence>
<gene>
    <name evidence="3" type="ORF">M8A51_21980</name>
</gene>
<dbReference type="Proteomes" id="UP001165541">
    <property type="component" value="Unassembled WGS sequence"/>
</dbReference>
<sequence length="338" mass="36875">MSRQRSRASAVAVLLAAFGAPAAHAQADGSYYGVIDFSYGEFQPAGTEREHRFASNSMTASFAGVTGKYTFENGLAPGITLETFLRLEDLKTGRNDEDPLFSRNAFASLGSPWGLWRAGRVQTPLFETVTRFNALGNSVFFSPAVRHMFASGGLDGVQGDFYWDRAVSYTLPRFEESSAAGTLTYARGPGDLRGDYWGVNGYYAFGLLSLAAAAQKITVDDGYRDGLDETAWMLNASYSFGLFKAFGQFGGTSDHTLEVRTRTGSAGLSVPVRDFTLLGQVAQTRSEGAAVDRRHTTFSGALLWSYDSETELYIVGMEDRVRRQDKGRSVAVGVRTRF</sequence>
<reference evidence="3" key="1">
    <citation type="submission" date="2022-05" db="EMBL/GenBank/DDBJ databases">
        <title>Schlegelella sp. nov., isolated from mangrove soil.</title>
        <authorList>
            <person name="Liu Y."/>
            <person name="Ge X."/>
            <person name="Liu W."/>
        </authorList>
    </citation>
    <scope>NUCLEOTIDE SEQUENCE</scope>
    <source>
        <strain evidence="3">S2-27</strain>
    </source>
</reference>
<organism evidence="3 4">
    <name type="scientific">Caldimonas mangrovi</name>
    <dbReference type="NCBI Taxonomy" id="2944811"/>
    <lineage>
        <taxon>Bacteria</taxon>
        <taxon>Pseudomonadati</taxon>
        <taxon>Pseudomonadota</taxon>
        <taxon>Betaproteobacteria</taxon>
        <taxon>Burkholderiales</taxon>
        <taxon>Sphaerotilaceae</taxon>
        <taxon>Caldimonas</taxon>
    </lineage>
</organism>
<feature type="domain" description="Porin" evidence="2">
    <location>
        <begin position="11"/>
        <end position="320"/>
    </location>
</feature>
<dbReference type="Pfam" id="PF13609">
    <property type="entry name" value="Porin_4"/>
    <property type="match status" value="1"/>
</dbReference>
<keyword evidence="1" id="KW-0732">Signal</keyword>
<dbReference type="EMBL" id="JAMKFE010000017">
    <property type="protein sequence ID" value="MCM5682206.1"/>
    <property type="molecule type" value="Genomic_DNA"/>
</dbReference>
<name>A0ABT0YTX1_9BURK</name>
<feature type="chain" id="PRO_5047489835" evidence="1">
    <location>
        <begin position="26"/>
        <end position="338"/>
    </location>
</feature>
<proteinExistence type="predicted"/>
<dbReference type="InterPro" id="IPR033900">
    <property type="entry name" value="Gram_neg_porin_domain"/>
</dbReference>
<keyword evidence="4" id="KW-1185">Reference proteome</keyword>
<dbReference type="RefSeq" id="WP_251780682.1">
    <property type="nucleotide sequence ID" value="NZ_JAMKFE010000017.1"/>
</dbReference>
<dbReference type="SUPFAM" id="SSF56935">
    <property type="entry name" value="Porins"/>
    <property type="match status" value="1"/>
</dbReference>
<evidence type="ECO:0000313" key="3">
    <source>
        <dbReference type="EMBL" id="MCM5682206.1"/>
    </source>
</evidence>